<proteinExistence type="inferred from homology"/>
<gene>
    <name evidence="14" type="ORF">DNG_07850</name>
</gene>
<evidence type="ECO:0000256" key="12">
    <source>
        <dbReference type="SAM" id="SignalP"/>
    </source>
</evidence>
<evidence type="ECO:0000313" key="14">
    <source>
        <dbReference type="EMBL" id="SPO05164.1"/>
    </source>
</evidence>
<evidence type="ECO:0000259" key="13">
    <source>
        <dbReference type="Pfam" id="PF03443"/>
    </source>
</evidence>
<dbReference type="PANTHER" id="PTHR33353">
    <property type="entry name" value="PUTATIVE (AFU_ORTHOLOGUE AFUA_1G12560)-RELATED"/>
    <property type="match status" value="1"/>
</dbReference>
<dbReference type="PANTHER" id="PTHR33353:SF3">
    <property type="entry name" value="ENDOGLUCANASE II"/>
    <property type="match status" value="1"/>
</dbReference>
<dbReference type="InterPro" id="IPR005103">
    <property type="entry name" value="AA9_LPMO"/>
</dbReference>
<evidence type="ECO:0000256" key="11">
    <source>
        <dbReference type="ARBA" id="ARBA00047174"/>
    </source>
</evidence>
<keyword evidence="4 12" id="KW-0732">Signal</keyword>
<comment type="subcellular location">
    <subcellularLocation>
        <location evidence="2">Secreted</location>
    </subcellularLocation>
</comment>
<reference evidence="14" key="1">
    <citation type="submission" date="2018-03" db="EMBL/GenBank/DDBJ databases">
        <authorList>
            <person name="Guldener U."/>
        </authorList>
    </citation>
    <scope>NUCLEOTIDE SEQUENCE</scope>
</reference>
<keyword evidence="5" id="KW-0136">Cellulose degradation</keyword>
<comment type="cofactor">
    <cofactor evidence="1">
        <name>Cu(2+)</name>
        <dbReference type="ChEBI" id="CHEBI:29036"/>
    </cofactor>
</comment>
<feature type="domain" description="Auxiliary Activity family 9 catalytic" evidence="13">
    <location>
        <begin position="18"/>
        <end position="219"/>
    </location>
</feature>
<dbReference type="GO" id="GO:0005576">
    <property type="term" value="C:extracellular region"/>
    <property type="evidence" value="ECO:0007669"/>
    <property type="project" value="UniProtKB-SubCell"/>
</dbReference>
<keyword evidence="3" id="KW-0964">Secreted</keyword>
<dbReference type="InterPro" id="IPR049892">
    <property type="entry name" value="AA9"/>
</dbReference>
<keyword evidence="7" id="KW-0119">Carbohydrate metabolism</keyword>
<evidence type="ECO:0000256" key="6">
    <source>
        <dbReference type="ARBA" id="ARBA00023157"/>
    </source>
</evidence>
<feature type="signal peptide" evidence="12">
    <location>
        <begin position="1"/>
        <end position="17"/>
    </location>
</feature>
<evidence type="ECO:0000256" key="5">
    <source>
        <dbReference type="ARBA" id="ARBA00023001"/>
    </source>
</evidence>
<evidence type="ECO:0000256" key="9">
    <source>
        <dbReference type="ARBA" id="ARBA00044502"/>
    </source>
</evidence>
<dbReference type="EMBL" id="ONZQ02000012">
    <property type="protein sequence ID" value="SPO05164.1"/>
    <property type="molecule type" value="Genomic_DNA"/>
</dbReference>
<accession>A0AAE8N422</accession>
<evidence type="ECO:0000256" key="7">
    <source>
        <dbReference type="ARBA" id="ARBA00023277"/>
    </source>
</evidence>
<comment type="catalytic activity">
    <reaction evidence="10">
        <text>[(1-&gt;4)-beta-D-glucosyl]n+m + reduced acceptor + O2 = 4-dehydro-beta-D-glucosyl-[(1-&gt;4)-beta-D-glucosyl]n-1 + [(1-&gt;4)-beta-D-glucosyl]m + acceptor + H2O.</text>
        <dbReference type="EC" id="1.14.99.56"/>
    </reaction>
</comment>
<evidence type="ECO:0000256" key="4">
    <source>
        <dbReference type="ARBA" id="ARBA00022729"/>
    </source>
</evidence>
<dbReference type="EC" id="1.14.99.56" evidence="11"/>
<evidence type="ECO:0000256" key="1">
    <source>
        <dbReference type="ARBA" id="ARBA00001973"/>
    </source>
</evidence>
<evidence type="ECO:0000256" key="3">
    <source>
        <dbReference type="ARBA" id="ARBA00022525"/>
    </source>
</evidence>
<evidence type="ECO:0000256" key="8">
    <source>
        <dbReference type="ARBA" id="ARBA00023326"/>
    </source>
</evidence>
<evidence type="ECO:0000256" key="10">
    <source>
        <dbReference type="ARBA" id="ARBA00045077"/>
    </source>
</evidence>
<organism evidence="14 15">
    <name type="scientific">Cephalotrichum gorgonifer</name>
    <dbReference type="NCBI Taxonomy" id="2041049"/>
    <lineage>
        <taxon>Eukaryota</taxon>
        <taxon>Fungi</taxon>
        <taxon>Dikarya</taxon>
        <taxon>Ascomycota</taxon>
        <taxon>Pezizomycotina</taxon>
        <taxon>Sordariomycetes</taxon>
        <taxon>Hypocreomycetidae</taxon>
        <taxon>Microascales</taxon>
        <taxon>Microascaceae</taxon>
        <taxon>Cephalotrichum</taxon>
    </lineage>
</organism>
<sequence length="229" mass="24047">MLSSVLLAMTMALGATAHYTFPSIQAAGATSGDWQYVRRADNWQNNGFVGDVNSKQMTCFQSSPSPAQGKATVAAGSRLTYQAKPNVYHPGPMAFYLAKVPAGSSIDSFDGSGAVWFKIYHEQPQFGAQLTWGSNNKASFDVPIPACIAPGDYLLRAEHIALHSAGSPGGAQFYISCAQITVTGGGSTEPTNKVAIPGAYSASDPGILININYPVPTSYKNPGPAVFTC</sequence>
<keyword evidence="8" id="KW-0624">Polysaccharide degradation</keyword>
<keyword evidence="6" id="KW-1015">Disulfide bond</keyword>
<comment type="similarity">
    <text evidence="9">Belongs to the polysaccharide monooxygenase AA9 family.</text>
</comment>
<dbReference type="GO" id="GO:0030245">
    <property type="term" value="P:cellulose catabolic process"/>
    <property type="evidence" value="ECO:0007669"/>
    <property type="project" value="UniProtKB-KW"/>
</dbReference>
<dbReference type="Pfam" id="PF03443">
    <property type="entry name" value="AA9"/>
    <property type="match status" value="1"/>
</dbReference>
<dbReference type="AlphaFoldDB" id="A0AAE8N422"/>
<keyword evidence="15" id="KW-1185">Reference proteome</keyword>
<dbReference type="CDD" id="cd21175">
    <property type="entry name" value="LPMO_AA9"/>
    <property type="match status" value="1"/>
</dbReference>
<evidence type="ECO:0000256" key="2">
    <source>
        <dbReference type="ARBA" id="ARBA00004613"/>
    </source>
</evidence>
<dbReference type="Gene3D" id="2.70.50.70">
    <property type="match status" value="1"/>
</dbReference>
<comment type="caution">
    <text evidence="14">The sequence shown here is derived from an EMBL/GenBank/DDBJ whole genome shotgun (WGS) entry which is preliminary data.</text>
</comment>
<name>A0AAE8N422_9PEZI</name>
<evidence type="ECO:0000313" key="15">
    <source>
        <dbReference type="Proteomes" id="UP001187682"/>
    </source>
</evidence>
<feature type="chain" id="PRO_5042162658" description="lytic cellulose monooxygenase (C4-dehydrogenating)" evidence="12">
    <location>
        <begin position="18"/>
        <end position="229"/>
    </location>
</feature>
<protein>
    <recommendedName>
        <fullName evidence="11">lytic cellulose monooxygenase (C4-dehydrogenating)</fullName>
        <ecNumber evidence="11">1.14.99.56</ecNumber>
    </recommendedName>
</protein>
<dbReference type="Proteomes" id="UP001187682">
    <property type="component" value="Unassembled WGS sequence"/>
</dbReference>